<dbReference type="Proteomes" id="UP000500938">
    <property type="component" value="Chromosome"/>
</dbReference>
<dbReference type="AlphaFoldDB" id="A0A6M4ITN7"/>
<proteinExistence type="predicted"/>
<name>A0A6M4ITN7_9BACT</name>
<keyword evidence="1" id="KW-0732">Signal</keyword>
<keyword evidence="3" id="KW-1185">Reference proteome</keyword>
<dbReference type="KEGG" id="ggr:HKW67_19665"/>
<dbReference type="EMBL" id="CP053085">
    <property type="protein sequence ID" value="QJR37575.1"/>
    <property type="molecule type" value="Genomic_DNA"/>
</dbReference>
<dbReference type="InterPro" id="IPR011042">
    <property type="entry name" value="6-blade_b-propeller_TolB-like"/>
</dbReference>
<reference evidence="2 3" key="1">
    <citation type="submission" date="2020-05" db="EMBL/GenBank/DDBJ databases">
        <title>Complete genome sequence of Gemmatimonas greenlandica TET16.</title>
        <authorList>
            <person name="Zeng Y."/>
        </authorList>
    </citation>
    <scope>NUCLEOTIDE SEQUENCE [LARGE SCALE GENOMIC DNA]</scope>
    <source>
        <strain evidence="2 3">TET16</strain>
    </source>
</reference>
<protein>
    <recommendedName>
        <fullName evidence="4">6-bladed beta-propeller</fullName>
    </recommendedName>
</protein>
<organism evidence="2 3">
    <name type="scientific">Gemmatimonas groenlandica</name>
    <dbReference type="NCBI Taxonomy" id="2732249"/>
    <lineage>
        <taxon>Bacteria</taxon>
        <taxon>Pseudomonadati</taxon>
        <taxon>Gemmatimonadota</taxon>
        <taxon>Gemmatimonadia</taxon>
        <taxon>Gemmatimonadales</taxon>
        <taxon>Gemmatimonadaceae</taxon>
        <taxon>Gemmatimonas</taxon>
    </lineage>
</organism>
<evidence type="ECO:0000313" key="3">
    <source>
        <dbReference type="Proteomes" id="UP000500938"/>
    </source>
</evidence>
<dbReference type="Gene3D" id="2.120.10.30">
    <property type="entry name" value="TolB, C-terminal domain"/>
    <property type="match status" value="1"/>
</dbReference>
<gene>
    <name evidence="2" type="ORF">HKW67_19665</name>
</gene>
<sequence>MKAMVFAWALNFVIGLTLLAGPTAADAQAKAQAAMRVKSWNSVVLFRLRDAKGEQIPFDYSAGVAILSNGSVLFGDQYEPRIVLADSTGRFVAAAGRKGGGPGEFEARSRVLRLRGDSIGVHDGMLRRLSIFDSKLTFARTELIQEFSRTRGFNSVQGQFADGSMVMLHRPMMSFSSANVVREVQYILYVSDRGGKFTQFNLPLSRELQVSAGNRGTAIKVPMTSISGVAVCENGFVTIADGRIEVHDASFRLLLTTPYRGRIDTLSSAERTQLIQVHSGGYENTTFQRKIEEALDAEQPRRLVRYSTPFVSADGMLWFRAGDDAEGRFMRTTLRGEIIDTLYAP</sequence>
<evidence type="ECO:0008006" key="4">
    <source>
        <dbReference type="Google" id="ProtNLM"/>
    </source>
</evidence>
<accession>A0A6M4ITN7</accession>
<evidence type="ECO:0000256" key="1">
    <source>
        <dbReference type="SAM" id="SignalP"/>
    </source>
</evidence>
<dbReference type="RefSeq" id="WP_171227010.1">
    <property type="nucleotide sequence ID" value="NZ_CP053085.1"/>
</dbReference>
<evidence type="ECO:0000313" key="2">
    <source>
        <dbReference type="EMBL" id="QJR37575.1"/>
    </source>
</evidence>
<feature type="signal peptide" evidence="1">
    <location>
        <begin position="1"/>
        <end position="27"/>
    </location>
</feature>
<feature type="chain" id="PRO_5026909387" description="6-bladed beta-propeller" evidence="1">
    <location>
        <begin position="28"/>
        <end position="345"/>
    </location>
</feature>